<accession>A0A5B6Z276</accession>
<evidence type="ECO:0000313" key="2">
    <source>
        <dbReference type="EMBL" id="MPA37636.1"/>
    </source>
</evidence>
<reference evidence="2" key="1">
    <citation type="submission" date="2019-08" db="EMBL/GenBank/DDBJ databases">
        <title>Reference gene set and small RNA set construction with multiple tissues from Davidia involucrata Baill.</title>
        <authorList>
            <person name="Yang H."/>
            <person name="Zhou C."/>
            <person name="Li G."/>
            <person name="Wang J."/>
            <person name="Gao P."/>
            <person name="Wang M."/>
            <person name="Wang R."/>
            <person name="Zhao Y."/>
        </authorList>
    </citation>
    <scope>NUCLEOTIDE SEQUENCE</scope>
    <source>
        <tissue evidence="2">Mixed with DoveR01_LX</tissue>
    </source>
</reference>
<protein>
    <submittedName>
        <fullName evidence="2">Uncharacterized protein</fullName>
    </submittedName>
</protein>
<dbReference type="AlphaFoldDB" id="A0A5B6Z276"/>
<gene>
    <name evidence="2" type="ORF">Din_007077</name>
</gene>
<dbReference type="PANTHER" id="PTHR33167:SF26">
    <property type="entry name" value="EXPRESSED PROTEIN"/>
    <property type="match status" value="1"/>
</dbReference>
<dbReference type="EMBL" id="GHES01007077">
    <property type="protein sequence ID" value="MPA37636.1"/>
    <property type="molecule type" value="Transcribed_RNA"/>
</dbReference>
<proteinExistence type="predicted"/>
<sequence length="201" mass="23269">MDQKLLNPYDKEYMKMAMLKHEETFKQQVLELHRLYQIQKILMKSMESSSQIDDRHGAIKQKPRQTLDLEQPADEYYIEESDGDGVLEIEDEREIELTLGPTSYCRRKKGETPLTSDSGLSFSSSSSGSSHLKRTILGTQQRIDKTRDEFTGHKWGLVEMPDVNPALQSGRKNSFDVEEQSRQDRLKQPPWLFQALSLNMT</sequence>
<feature type="compositionally biased region" description="Low complexity" evidence="1">
    <location>
        <begin position="116"/>
        <end position="130"/>
    </location>
</feature>
<organism evidence="2">
    <name type="scientific">Davidia involucrata</name>
    <name type="common">Dove tree</name>
    <dbReference type="NCBI Taxonomy" id="16924"/>
    <lineage>
        <taxon>Eukaryota</taxon>
        <taxon>Viridiplantae</taxon>
        <taxon>Streptophyta</taxon>
        <taxon>Embryophyta</taxon>
        <taxon>Tracheophyta</taxon>
        <taxon>Spermatophyta</taxon>
        <taxon>Magnoliopsida</taxon>
        <taxon>eudicotyledons</taxon>
        <taxon>Gunneridae</taxon>
        <taxon>Pentapetalae</taxon>
        <taxon>asterids</taxon>
        <taxon>Cornales</taxon>
        <taxon>Nyssaceae</taxon>
        <taxon>Davidia</taxon>
    </lineage>
</organism>
<evidence type="ECO:0000256" key="1">
    <source>
        <dbReference type="SAM" id="MobiDB-lite"/>
    </source>
</evidence>
<feature type="region of interest" description="Disordered" evidence="1">
    <location>
        <begin position="107"/>
        <end position="145"/>
    </location>
</feature>
<dbReference type="PANTHER" id="PTHR33167">
    <property type="entry name" value="TRANSCRIPTION FACTOR, PUTATIVE (DUF863)-RELATED"/>
    <property type="match status" value="1"/>
</dbReference>
<name>A0A5B6Z276_DAVIN</name>